<reference evidence="5 6" key="1">
    <citation type="journal article" date="2005" name="Nucleic Acids Res.">
        <title>Genomic blueprint of Hahella chejuensis, a marine microbe producing an algicidal agent.</title>
        <authorList>
            <person name="Jeong H."/>
            <person name="Yim J.H."/>
            <person name="Lee C."/>
            <person name="Choi S.-H."/>
            <person name="Park Y.K."/>
            <person name="Yoon S.H."/>
            <person name="Hur C.-G."/>
            <person name="Kang H.-Y."/>
            <person name="Kim D."/>
            <person name="Lee H.H."/>
            <person name="Park K.H."/>
            <person name="Park S.-H."/>
            <person name="Park H.-S."/>
            <person name="Lee H.K."/>
            <person name="Oh T.K."/>
            <person name="Kim J.F."/>
        </authorList>
    </citation>
    <scope>NUCLEOTIDE SEQUENCE [LARGE SCALE GENOMIC DNA]</scope>
    <source>
        <strain evidence="5 6">KCTC 2396</strain>
    </source>
</reference>
<dbReference type="InterPro" id="IPR020449">
    <property type="entry name" value="Tscrpt_reg_AraC-type_HTH"/>
</dbReference>
<keyword evidence="3" id="KW-0804">Transcription</keyword>
<dbReference type="PANTHER" id="PTHR47894">
    <property type="entry name" value="HTH-TYPE TRANSCRIPTIONAL REGULATOR GADX"/>
    <property type="match status" value="1"/>
</dbReference>
<keyword evidence="2 5" id="KW-0238">DNA-binding</keyword>
<accession>Q2SDE2</accession>
<dbReference type="SUPFAM" id="SSF46689">
    <property type="entry name" value="Homeodomain-like"/>
    <property type="match status" value="1"/>
</dbReference>
<organism evidence="5 6">
    <name type="scientific">Hahella chejuensis (strain KCTC 2396)</name>
    <dbReference type="NCBI Taxonomy" id="349521"/>
    <lineage>
        <taxon>Bacteria</taxon>
        <taxon>Pseudomonadati</taxon>
        <taxon>Pseudomonadota</taxon>
        <taxon>Gammaproteobacteria</taxon>
        <taxon>Oceanospirillales</taxon>
        <taxon>Hahellaceae</taxon>
        <taxon>Hahella</taxon>
    </lineage>
</organism>
<sequence>MPFDQTPMGFRAKTIGEIILDHDRQLVKTEQIRVSIDSNGLEPHKGMTNSILRRYTQNMAKLTVSSHFVRAALSGAERQGKDVAELLRCAGIPLQAYQNPRSRVGGPQYTKLMQCIWKVLQDEFMGLTDTVCKTGTFATMCYLVVHCNNLESVLRRGRIFYSLFEKPVTLKLEVHGDQAVLIVDAEATFHDPYHFFQESLLVIWHRLACWLTGQRVALDEARFNYPEPEHSSEYRHLFYCPLQFNQPDTRIYFHKRYLQLPVIQDEPSLKEFLKTSPADLLARPDDSNTYTSKIRALVGRDLSQQMPDFEFIASQINVSPQTLRRRLKEENTSFQEIKDNMRRDAAIYYLSRREMSINEIAFKVGFTEPSTFHRAFKKWTGVTPGDYRESVLRERQH</sequence>
<evidence type="ECO:0000256" key="2">
    <source>
        <dbReference type="ARBA" id="ARBA00023125"/>
    </source>
</evidence>
<dbReference type="KEGG" id="hch:HCH_04634"/>
<name>Q2SDE2_HAHCH</name>
<dbReference type="InterPro" id="IPR032687">
    <property type="entry name" value="AraC-type_N"/>
</dbReference>
<keyword evidence="6" id="KW-1185">Reference proteome</keyword>
<dbReference type="PRINTS" id="PR00032">
    <property type="entry name" value="HTHARAC"/>
</dbReference>
<dbReference type="AlphaFoldDB" id="Q2SDE2"/>
<dbReference type="GO" id="GO:0000976">
    <property type="term" value="F:transcription cis-regulatory region binding"/>
    <property type="evidence" value="ECO:0007669"/>
    <property type="project" value="TreeGrafter"/>
</dbReference>
<dbReference type="SMART" id="SM00342">
    <property type="entry name" value="HTH_ARAC"/>
    <property type="match status" value="1"/>
</dbReference>
<dbReference type="eggNOG" id="COG2207">
    <property type="taxonomic scope" value="Bacteria"/>
</dbReference>
<evidence type="ECO:0000313" key="6">
    <source>
        <dbReference type="Proteomes" id="UP000000238"/>
    </source>
</evidence>
<dbReference type="GO" id="GO:0005829">
    <property type="term" value="C:cytosol"/>
    <property type="evidence" value="ECO:0007669"/>
    <property type="project" value="TreeGrafter"/>
</dbReference>
<evidence type="ECO:0000256" key="3">
    <source>
        <dbReference type="ARBA" id="ARBA00023163"/>
    </source>
</evidence>
<proteinExistence type="predicted"/>
<dbReference type="GO" id="GO:0003700">
    <property type="term" value="F:DNA-binding transcription factor activity"/>
    <property type="evidence" value="ECO:0007669"/>
    <property type="project" value="InterPro"/>
</dbReference>
<dbReference type="HOGENOM" id="CLU_047522_0_0_6"/>
<keyword evidence="1" id="KW-0805">Transcription regulation</keyword>
<dbReference type="PANTHER" id="PTHR47894:SF1">
    <property type="entry name" value="HTH-TYPE TRANSCRIPTIONAL REGULATOR VQSM"/>
    <property type="match status" value="1"/>
</dbReference>
<dbReference type="STRING" id="349521.HCH_04634"/>
<dbReference type="PROSITE" id="PS01124">
    <property type="entry name" value="HTH_ARAC_FAMILY_2"/>
    <property type="match status" value="1"/>
</dbReference>
<dbReference type="EMBL" id="CP000155">
    <property type="protein sequence ID" value="ABC31332.1"/>
    <property type="molecule type" value="Genomic_DNA"/>
</dbReference>
<evidence type="ECO:0000313" key="5">
    <source>
        <dbReference type="EMBL" id="ABC31332.1"/>
    </source>
</evidence>
<dbReference type="Proteomes" id="UP000000238">
    <property type="component" value="Chromosome"/>
</dbReference>
<dbReference type="Gene3D" id="1.10.10.60">
    <property type="entry name" value="Homeodomain-like"/>
    <property type="match status" value="1"/>
</dbReference>
<evidence type="ECO:0000259" key="4">
    <source>
        <dbReference type="PROSITE" id="PS01124"/>
    </source>
</evidence>
<dbReference type="InterPro" id="IPR009057">
    <property type="entry name" value="Homeodomain-like_sf"/>
</dbReference>
<dbReference type="Pfam" id="PF12625">
    <property type="entry name" value="Arabinose_bd"/>
    <property type="match status" value="1"/>
</dbReference>
<evidence type="ECO:0000256" key="1">
    <source>
        <dbReference type="ARBA" id="ARBA00023015"/>
    </source>
</evidence>
<gene>
    <name evidence="5" type="ordered locus">HCH_04634</name>
</gene>
<protein>
    <submittedName>
        <fullName evidence="5">AraC-type DNA-binding domain-containing protein</fullName>
    </submittedName>
</protein>
<feature type="domain" description="HTH araC/xylS-type" evidence="4">
    <location>
        <begin position="292"/>
        <end position="390"/>
    </location>
</feature>
<dbReference type="Pfam" id="PF12833">
    <property type="entry name" value="HTH_18"/>
    <property type="match status" value="1"/>
</dbReference>
<dbReference type="InterPro" id="IPR018060">
    <property type="entry name" value="HTH_AraC"/>
</dbReference>